<accession>A0A813HMT4</accession>
<proteinExistence type="predicted"/>
<keyword evidence="2" id="KW-1185">Reference proteome</keyword>
<dbReference type="Proteomes" id="UP000654075">
    <property type="component" value="Unassembled WGS sequence"/>
</dbReference>
<dbReference type="EMBL" id="CAJNNV010032420">
    <property type="protein sequence ID" value="CAE8639950.1"/>
    <property type="molecule type" value="Genomic_DNA"/>
</dbReference>
<sequence length="52" mass="5646">MPSRRPKSSTLCWSIARAESSSSTLAGLAASPRVVAGFTRQRFCWRLSICTG</sequence>
<evidence type="ECO:0000313" key="1">
    <source>
        <dbReference type="EMBL" id="CAE8639950.1"/>
    </source>
</evidence>
<comment type="caution">
    <text evidence="1">The sequence shown here is derived from an EMBL/GenBank/DDBJ whole genome shotgun (WGS) entry which is preliminary data.</text>
</comment>
<reference evidence="1" key="1">
    <citation type="submission" date="2021-02" db="EMBL/GenBank/DDBJ databases">
        <authorList>
            <person name="Dougan E. K."/>
            <person name="Rhodes N."/>
            <person name="Thang M."/>
            <person name="Chan C."/>
        </authorList>
    </citation>
    <scope>NUCLEOTIDE SEQUENCE</scope>
</reference>
<organism evidence="1 2">
    <name type="scientific">Polarella glacialis</name>
    <name type="common">Dinoflagellate</name>
    <dbReference type="NCBI Taxonomy" id="89957"/>
    <lineage>
        <taxon>Eukaryota</taxon>
        <taxon>Sar</taxon>
        <taxon>Alveolata</taxon>
        <taxon>Dinophyceae</taxon>
        <taxon>Suessiales</taxon>
        <taxon>Suessiaceae</taxon>
        <taxon>Polarella</taxon>
    </lineage>
</organism>
<gene>
    <name evidence="1" type="ORF">PGLA1383_LOCUS54925</name>
</gene>
<dbReference type="AlphaFoldDB" id="A0A813HMT4"/>
<evidence type="ECO:0000313" key="2">
    <source>
        <dbReference type="Proteomes" id="UP000654075"/>
    </source>
</evidence>
<name>A0A813HMT4_POLGL</name>
<protein>
    <submittedName>
        <fullName evidence="1">Uncharacterized protein</fullName>
    </submittedName>
</protein>